<proteinExistence type="predicted"/>
<gene>
    <name evidence="2" type="ORF">GCM10010365_73230</name>
</gene>
<dbReference type="InterPro" id="IPR013120">
    <property type="entry name" value="FAR_NAD-bd"/>
</dbReference>
<evidence type="ECO:0000313" key="2">
    <source>
        <dbReference type="EMBL" id="GGZ41795.1"/>
    </source>
</evidence>
<dbReference type="InterPro" id="IPR036291">
    <property type="entry name" value="NAD(P)-bd_dom_sf"/>
</dbReference>
<dbReference type="RefSeq" id="WP_189866933.1">
    <property type="nucleotide sequence ID" value="NZ_BMVW01000026.1"/>
</dbReference>
<dbReference type="EMBL" id="BMVW01000026">
    <property type="protein sequence ID" value="GGZ41795.1"/>
    <property type="molecule type" value="Genomic_DNA"/>
</dbReference>
<keyword evidence="3" id="KW-1185">Reference proteome</keyword>
<comment type="caution">
    <text evidence="2">The sequence shown here is derived from an EMBL/GenBank/DDBJ whole genome shotgun (WGS) entry which is preliminary data.</text>
</comment>
<sequence length="375" mass="40466">MSILITGATGFLGCRILRELLTREGDDTVYVLGRGDGQQLRKRTEAAVTWLDAPPLPPGALERLRFLSGDITVPGLALSAEDRARAVDGLTELWHSAALLHLRGDPAPLHTANVLGTRQVLQLALEAPAAHVFHVSTAYVAGRRTIGHVREDDLSEEYGFQTSYDESKYTAERLVHAWAERHDRRATILRPSLLMTDRAIPPGLPAQPLDALLRLLDDGATRSRSVTRYLTSARLRGEALHIRVQADAAGEGNVLQAEYAAKAMVRAADSPDVPAGVRTLHVTHPHNVSADAAATALEARYAGISVQLVSEVTDPTPLEALIASQGETALAFSAHRRTYDRTQLLRAVGDLPDPEPIDAAYLARAFGATKAPLPV</sequence>
<dbReference type="Proteomes" id="UP000622166">
    <property type="component" value="Unassembled WGS sequence"/>
</dbReference>
<dbReference type="Pfam" id="PF07993">
    <property type="entry name" value="NAD_binding_4"/>
    <property type="match status" value="1"/>
</dbReference>
<feature type="domain" description="Thioester reductase (TE)" evidence="1">
    <location>
        <begin position="5"/>
        <end position="197"/>
    </location>
</feature>
<dbReference type="Gene3D" id="3.40.50.720">
    <property type="entry name" value="NAD(P)-binding Rossmann-like Domain"/>
    <property type="match status" value="1"/>
</dbReference>
<dbReference type="AlphaFoldDB" id="A0A918QE85"/>
<reference evidence="2" key="1">
    <citation type="journal article" date="2014" name="Int. J. Syst. Evol. Microbiol.">
        <title>Complete genome sequence of Corynebacterium casei LMG S-19264T (=DSM 44701T), isolated from a smear-ripened cheese.</title>
        <authorList>
            <consortium name="US DOE Joint Genome Institute (JGI-PGF)"/>
            <person name="Walter F."/>
            <person name="Albersmeier A."/>
            <person name="Kalinowski J."/>
            <person name="Ruckert C."/>
        </authorList>
    </citation>
    <scope>NUCLEOTIDE SEQUENCE</scope>
    <source>
        <strain evidence="2">JCM 4815</strain>
    </source>
</reference>
<reference evidence="2" key="2">
    <citation type="submission" date="2020-09" db="EMBL/GenBank/DDBJ databases">
        <authorList>
            <person name="Sun Q."/>
            <person name="Ohkuma M."/>
        </authorList>
    </citation>
    <scope>NUCLEOTIDE SEQUENCE</scope>
    <source>
        <strain evidence="2">JCM 4815</strain>
    </source>
</reference>
<organism evidence="2 3">
    <name type="scientific">Streptomyces poonensis</name>
    <dbReference type="NCBI Taxonomy" id="68255"/>
    <lineage>
        <taxon>Bacteria</taxon>
        <taxon>Bacillati</taxon>
        <taxon>Actinomycetota</taxon>
        <taxon>Actinomycetes</taxon>
        <taxon>Kitasatosporales</taxon>
        <taxon>Streptomycetaceae</taxon>
        <taxon>Streptomyces</taxon>
    </lineage>
</organism>
<accession>A0A918QE85</accession>
<dbReference type="SUPFAM" id="SSF51735">
    <property type="entry name" value="NAD(P)-binding Rossmann-fold domains"/>
    <property type="match status" value="1"/>
</dbReference>
<protein>
    <recommendedName>
        <fullName evidence="1">Thioester reductase (TE) domain-containing protein</fullName>
    </recommendedName>
</protein>
<evidence type="ECO:0000313" key="3">
    <source>
        <dbReference type="Proteomes" id="UP000622166"/>
    </source>
</evidence>
<dbReference type="PANTHER" id="PTHR43000">
    <property type="entry name" value="DTDP-D-GLUCOSE 4,6-DEHYDRATASE-RELATED"/>
    <property type="match status" value="1"/>
</dbReference>
<name>A0A918QE85_9ACTN</name>
<evidence type="ECO:0000259" key="1">
    <source>
        <dbReference type="Pfam" id="PF07993"/>
    </source>
</evidence>